<comment type="caution">
    <text evidence="2">The sequence shown here is derived from an EMBL/GenBank/DDBJ whole genome shotgun (WGS) entry which is preliminary data.</text>
</comment>
<evidence type="ECO:0000313" key="3">
    <source>
        <dbReference type="Proteomes" id="UP000887116"/>
    </source>
</evidence>
<keyword evidence="3" id="KW-1185">Reference proteome</keyword>
<protein>
    <submittedName>
        <fullName evidence="2">Uncharacterized protein</fullName>
    </submittedName>
</protein>
<dbReference type="EMBL" id="BMAO01033019">
    <property type="protein sequence ID" value="GFQ86481.1"/>
    <property type="molecule type" value="Genomic_DNA"/>
</dbReference>
<organism evidence="2 3">
    <name type="scientific">Trichonephila clavata</name>
    <name type="common">Joro spider</name>
    <name type="synonym">Nephila clavata</name>
    <dbReference type="NCBI Taxonomy" id="2740835"/>
    <lineage>
        <taxon>Eukaryota</taxon>
        <taxon>Metazoa</taxon>
        <taxon>Ecdysozoa</taxon>
        <taxon>Arthropoda</taxon>
        <taxon>Chelicerata</taxon>
        <taxon>Arachnida</taxon>
        <taxon>Araneae</taxon>
        <taxon>Araneomorphae</taxon>
        <taxon>Entelegynae</taxon>
        <taxon>Araneoidea</taxon>
        <taxon>Nephilidae</taxon>
        <taxon>Trichonephila</taxon>
    </lineage>
</organism>
<dbReference type="AlphaFoldDB" id="A0A8X6KW46"/>
<proteinExistence type="predicted"/>
<gene>
    <name evidence="2" type="ORF">TNCT_667141</name>
</gene>
<reference evidence="2" key="1">
    <citation type="submission" date="2020-07" db="EMBL/GenBank/DDBJ databases">
        <title>Multicomponent nature underlies the extraordinary mechanical properties of spider dragline silk.</title>
        <authorList>
            <person name="Kono N."/>
            <person name="Nakamura H."/>
            <person name="Mori M."/>
            <person name="Yoshida Y."/>
            <person name="Ohtoshi R."/>
            <person name="Malay A.D."/>
            <person name="Moran D.A.P."/>
            <person name="Tomita M."/>
            <person name="Numata K."/>
            <person name="Arakawa K."/>
        </authorList>
    </citation>
    <scope>NUCLEOTIDE SEQUENCE</scope>
</reference>
<accession>A0A8X6KW46</accession>
<dbReference type="Proteomes" id="UP000887116">
    <property type="component" value="Unassembled WGS sequence"/>
</dbReference>
<feature type="compositionally biased region" description="Basic and acidic residues" evidence="1">
    <location>
        <begin position="39"/>
        <end position="48"/>
    </location>
</feature>
<feature type="region of interest" description="Disordered" evidence="1">
    <location>
        <begin position="22"/>
        <end position="59"/>
    </location>
</feature>
<name>A0A8X6KW46_TRICU</name>
<evidence type="ECO:0000256" key="1">
    <source>
        <dbReference type="SAM" id="MobiDB-lite"/>
    </source>
</evidence>
<evidence type="ECO:0000313" key="2">
    <source>
        <dbReference type="EMBL" id="GFQ86481.1"/>
    </source>
</evidence>
<sequence>MRRTDMELFACASDLRASRKCLGTRNDSKDNHSNQTRLPENDQRDSLHQAHSFQGHMQRRLSLSTFKETRTEKKLYLATCHQHDDFRRHTAARICVICSLVDDAAFTCEDIFKRHNSQV</sequence>